<dbReference type="GO" id="GO:0005576">
    <property type="term" value="C:extracellular region"/>
    <property type="evidence" value="ECO:0007669"/>
    <property type="project" value="InterPro"/>
</dbReference>
<name>A0AAW0NK98_9GOBI</name>
<keyword evidence="2" id="KW-0732">Signal</keyword>
<evidence type="ECO:0000313" key="3">
    <source>
        <dbReference type="EMBL" id="KAK7902195.1"/>
    </source>
</evidence>
<evidence type="ECO:0000256" key="2">
    <source>
        <dbReference type="SAM" id="SignalP"/>
    </source>
</evidence>
<sequence>MLLRTLLLFLCVSSSLCATLGLFMQEKDEDTPAQEPPVLDNVVEAVEGNIQDTKEAIADEITKDASPPAEEKGLLKKLFVNDKQSEELEVDKEVQEVNITLEDVAATEEVVTENDRKDTEEVDVIQDQLSQKEEDNEIKPVQTEEVPKKPEEQNSRWSLSSIRSSFQNMNGYFDSLVELVGGRNGVCQRTSEPSSRIPDPEPNGCSSSLVGFQLDLGIPAMTQCCNQLDSCYDTCGTSKYDCDSSFRTVSTVSAQT</sequence>
<dbReference type="AlphaFoldDB" id="A0AAW0NK98"/>
<dbReference type="InterPro" id="IPR036444">
    <property type="entry name" value="PLipase_A2_dom_sf"/>
</dbReference>
<dbReference type="GO" id="GO:0016042">
    <property type="term" value="P:lipid catabolic process"/>
    <property type="evidence" value="ECO:0007669"/>
    <property type="project" value="InterPro"/>
</dbReference>
<dbReference type="Pfam" id="PF06951">
    <property type="entry name" value="PLA2G12"/>
    <property type="match status" value="1"/>
</dbReference>
<dbReference type="InterPro" id="IPR010711">
    <property type="entry name" value="PLA2G12"/>
</dbReference>
<dbReference type="GO" id="GO:0004623">
    <property type="term" value="F:phospholipase A2 activity"/>
    <property type="evidence" value="ECO:0007669"/>
    <property type="project" value="InterPro"/>
</dbReference>
<dbReference type="GO" id="GO:0070328">
    <property type="term" value="P:triglyceride homeostasis"/>
    <property type="evidence" value="ECO:0007669"/>
    <property type="project" value="TreeGrafter"/>
</dbReference>
<dbReference type="PANTHER" id="PTHR12824:SF2">
    <property type="entry name" value="GROUP XIIB SECRETORY PHOSPHOLIPASE A2-LIKE PROTEIN"/>
    <property type="match status" value="1"/>
</dbReference>
<accession>A0AAW0NK98</accession>
<dbReference type="PANTHER" id="PTHR12824">
    <property type="entry name" value="GROUP XII SECRETORY PHOSPHOLIPASE A2 FAMILY MEMBER"/>
    <property type="match status" value="1"/>
</dbReference>
<evidence type="ECO:0000256" key="1">
    <source>
        <dbReference type="SAM" id="MobiDB-lite"/>
    </source>
</evidence>
<dbReference type="GO" id="GO:0005509">
    <property type="term" value="F:calcium ion binding"/>
    <property type="evidence" value="ECO:0007669"/>
    <property type="project" value="InterPro"/>
</dbReference>
<dbReference type="SUPFAM" id="SSF48619">
    <property type="entry name" value="Phospholipase A2, PLA2"/>
    <property type="match status" value="1"/>
</dbReference>
<organism evidence="3 4">
    <name type="scientific">Mugilogobius chulae</name>
    <name type="common">yellowstripe goby</name>
    <dbReference type="NCBI Taxonomy" id="88201"/>
    <lineage>
        <taxon>Eukaryota</taxon>
        <taxon>Metazoa</taxon>
        <taxon>Chordata</taxon>
        <taxon>Craniata</taxon>
        <taxon>Vertebrata</taxon>
        <taxon>Euteleostomi</taxon>
        <taxon>Actinopterygii</taxon>
        <taxon>Neopterygii</taxon>
        <taxon>Teleostei</taxon>
        <taxon>Neoteleostei</taxon>
        <taxon>Acanthomorphata</taxon>
        <taxon>Gobiaria</taxon>
        <taxon>Gobiiformes</taxon>
        <taxon>Gobioidei</taxon>
        <taxon>Gobiidae</taxon>
        <taxon>Gobionellinae</taxon>
        <taxon>Mugilogobius</taxon>
    </lineage>
</organism>
<evidence type="ECO:0000313" key="4">
    <source>
        <dbReference type="Proteomes" id="UP001460270"/>
    </source>
</evidence>
<dbReference type="GO" id="GO:0006644">
    <property type="term" value="P:phospholipid metabolic process"/>
    <property type="evidence" value="ECO:0007669"/>
    <property type="project" value="InterPro"/>
</dbReference>
<feature type="signal peptide" evidence="2">
    <location>
        <begin position="1"/>
        <end position="17"/>
    </location>
</feature>
<comment type="caution">
    <text evidence="3">The sequence shown here is derived from an EMBL/GenBank/DDBJ whole genome shotgun (WGS) entry which is preliminary data.</text>
</comment>
<dbReference type="GO" id="GO:0042632">
    <property type="term" value="P:cholesterol homeostasis"/>
    <property type="evidence" value="ECO:0007669"/>
    <property type="project" value="TreeGrafter"/>
</dbReference>
<protein>
    <submittedName>
        <fullName evidence="3">Uncharacterized protein</fullName>
    </submittedName>
</protein>
<keyword evidence="4" id="KW-1185">Reference proteome</keyword>
<gene>
    <name evidence="3" type="ORF">WMY93_018964</name>
</gene>
<feature type="region of interest" description="Disordered" evidence="1">
    <location>
        <begin position="127"/>
        <end position="157"/>
    </location>
</feature>
<dbReference type="GO" id="GO:0050482">
    <property type="term" value="P:arachidonate secretion"/>
    <property type="evidence" value="ECO:0007669"/>
    <property type="project" value="InterPro"/>
</dbReference>
<reference evidence="4" key="1">
    <citation type="submission" date="2024-04" db="EMBL/GenBank/DDBJ databases">
        <title>Salinicola lusitanus LLJ914,a marine bacterium isolated from the Okinawa Trough.</title>
        <authorList>
            <person name="Li J."/>
        </authorList>
    </citation>
    <scope>NUCLEOTIDE SEQUENCE [LARGE SCALE GENOMIC DNA]</scope>
</reference>
<dbReference type="EMBL" id="JBBPFD010000013">
    <property type="protein sequence ID" value="KAK7902195.1"/>
    <property type="molecule type" value="Genomic_DNA"/>
</dbReference>
<feature type="compositionally biased region" description="Basic and acidic residues" evidence="1">
    <location>
        <begin position="145"/>
        <end position="154"/>
    </location>
</feature>
<proteinExistence type="predicted"/>
<dbReference type="Proteomes" id="UP001460270">
    <property type="component" value="Unassembled WGS sequence"/>
</dbReference>
<feature type="chain" id="PRO_5043631667" evidence="2">
    <location>
        <begin position="18"/>
        <end position="256"/>
    </location>
</feature>